<evidence type="ECO:0000313" key="1">
    <source>
        <dbReference type="EMBL" id="TBT84230.1"/>
    </source>
</evidence>
<keyword evidence="2" id="KW-1185">Reference proteome</keyword>
<dbReference type="Proteomes" id="UP000292373">
    <property type="component" value="Unassembled WGS sequence"/>
</dbReference>
<evidence type="ECO:0008006" key="3">
    <source>
        <dbReference type="Google" id="ProtNLM"/>
    </source>
</evidence>
<accession>A0A4Q9KCQ6</accession>
<comment type="caution">
    <text evidence="1">The sequence shown here is derived from an EMBL/GenBank/DDBJ whole genome shotgun (WGS) entry which is preliminary data.</text>
</comment>
<dbReference type="EMBL" id="SDMQ01000008">
    <property type="protein sequence ID" value="TBT84230.1"/>
    <property type="molecule type" value="Genomic_DNA"/>
</dbReference>
<proteinExistence type="predicted"/>
<organism evidence="1 2">
    <name type="scientific">Propioniciclava sinopodophylli</name>
    <dbReference type="NCBI Taxonomy" id="1837344"/>
    <lineage>
        <taxon>Bacteria</taxon>
        <taxon>Bacillati</taxon>
        <taxon>Actinomycetota</taxon>
        <taxon>Actinomycetes</taxon>
        <taxon>Propionibacteriales</taxon>
        <taxon>Propionibacteriaceae</taxon>
        <taxon>Propioniciclava</taxon>
    </lineage>
</organism>
<evidence type="ECO:0000313" key="2">
    <source>
        <dbReference type="Proteomes" id="UP000292373"/>
    </source>
</evidence>
<sequence length="83" mass="9277">MTDVATIKVPRVVRDRVRDAARAAHLTQAQLIEEMLEERRKAEFWAALEAETPDQEYLDDLAEADAAFAGDAEDSIARFEAGE</sequence>
<dbReference type="RefSeq" id="WP_131168159.1">
    <property type="nucleotide sequence ID" value="NZ_SDMQ01000008.1"/>
</dbReference>
<name>A0A4Q9KCQ6_9ACTN</name>
<protein>
    <recommendedName>
        <fullName evidence="3">Ribbon-helix-helix protein, CopG family</fullName>
    </recommendedName>
</protein>
<gene>
    <name evidence="1" type="ORF">ET989_08720</name>
</gene>
<reference evidence="1 2" key="1">
    <citation type="submission" date="2019-01" db="EMBL/GenBank/DDBJ databases">
        <title>Lactibacter flavus gen. nov., sp. nov., a novel bacterium of the family Propionibacteriaceae isolated from raw milk and dairy products.</title>
        <authorList>
            <person name="Huptas C."/>
            <person name="Wenning M."/>
            <person name="Breitenwieser F."/>
            <person name="Doll E."/>
            <person name="Von Neubeck M."/>
            <person name="Busse H.-J."/>
            <person name="Scherer S."/>
        </authorList>
    </citation>
    <scope>NUCLEOTIDE SEQUENCE [LARGE SCALE GENOMIC DNA]</scope>
    <source>
        <strain evidence="1 2">KCTC 33808</strain>
    </source>
</reference>
<dbReference type="AlphaFoldDB" id="A0A4Q9KCQ6"/>